<sequence length="102" mass="10931">MEQQFTESESIYLADKLASCVDELVEQTMDLIAGVEASANSEFASQGLVFVEHSPANADFLTVALMEALFHKLHQGDPAAAELMLTMMAKQTGIGLHVDACG</sequence>
<dbReference type="Proteomes" id="UP000248640">
    <property type="component" value="Chromosome 1"/>
</dbReference>
<evidence type="ECO:0000313" key="2">
    <source>
        <dbReference type="Proteomes" id="UP000248640"/>
    </source>
</evidence>
<dbReference type="AlphaFoldDB" id="A0A1T2ZCD9"/>
<name>A0A1T2ZCD9_PSEFL</name>
<dbReference type="RefSeq" id="WP_053255924.1">
    <property type="nucleotide sequence ID" value="NZ_CBCRXZ010000002.1"/>
</dbReference>
<organism evidence="1 2">
    <name type="scientific">Pseudomonas fluorescens</name>
    <dbReference type="NCBI Taxonomy" id="294"/>
    <lineage>
        <taxon>Bacteria</taxon>
        <taxon>Pseudomonadati</taxon>
        <taxon>Pseudomonadota</taxon>
        <taxon>Gammaproteobacteria</taxon>
        <taxon>Pseudomonadales</taxon>
        <taxon>Pseudomonadaceae</taxon>
        <taxon>Pseudomonas</taxon>
    </lineage>
</organism>
<dbReference type="GeneID" id="61639128"/>
<dbReference type="EMBL" id="LS483372">
    <property type="protein sequence ID" value="SQF91809.1"/>
    <property type="molecule type" value="Genomic_DNA"/>
</dbReference>
<evidence type="ECO:0000313" key="1">
    <source>
        <dbReference type="EMBL" id="SQF91809.1"/>
    </source>
</evidence>
<protein>
    <submittedName>
        <fullName evidence="1">Uncharacterized protein</fullName>
    </submittedName>
</protein>
<proteinExistence type="predicted"/>
<reference evidence="1 2" key="1">
    <citation type="submission" date="2018-06" db="EMBL/GenBank/DDBJ databases">
        <authorList>
            <consortium name="Pathogen Informatics"/>
            <person name="Doyle S."/>
        </authorList>
    </citation>
    <scope>NUCLEOTIDE SEQUENCE [LARGE SCALE GENOMIC DNA]</scope>
    <source>
        <strain evidence="1 2">NCTC10038</strain>
    </source>
</reference>
<accession>A0A1T2ZCD9</accession>
<gene>
    <name evidence="1" type="ORF">NCTC10038_03236</name>
</gene>